<dbReference type="AlphaFoldDB" id="A0A916UA48"/>
<reference evidence="2" key="2">
    <citation type="submission" date="2020-09" db="EMBL/GenBank/DDBJ databases">
        <authorList>
            <person name="Sun Q."/>
            <person name="Zhou Y."/>
        </authorList>
    </citation>
    <scope>NUCLEOTIDE SEQUENCE</scope>
    <source>
        <strain evidence="2">CGMCC 1.10998</strain>
    </source>
</reference>
<dbReference type="Proteomes" id="UP000637423">
    <property type="component" value="Unassembled WGS sequence"/>
</dbReference>
<feature type="signal peptide" evidence="1">
    <location>
        <begin position="1"/>
        <end position="27"/>
    </location>
</feature>
<sequence>MHKTIQLSMRLIASAAIFLFTAAPASAQLLKYNSQAEILGAAAVSPDSGRQVLKGLLSVCAQTGAQSLSTFENALAGWEKRHQLFLQENARIKQDFLRRADNPGTSEEERRAIKNMYEVLVPKTIEAQIASLATPINTIEDPKAKASLCNDYAQSVVEGQWDLQKNDPTLANFLADRIKKRGK</sequence>
<evidence type="ECO:0000313" key="3">
    <source>
        <dbReference type="Proteomes" id="UP000637423"/>
    </source>
</evidence>
<name>A0A916UA48_9BURK</name>
<keyword evidence="3" id="KW-1185">Reference proteome</keyword>
<keyword evidence="1" id="KW-0732">Signal</keyword>
<protein>
    <submittedName>
        <fullName evidence="2">Uncharacterized protein</fullName>
    </submittedName>
</protein>
<gene>
    <name evidence="2" type="ORF">GCM10011396_09610</name>
</gene>
<evidence type="ECO:0000256" key="1">
    <source>
        <dbReference type="SAM" id="SignalP"/>
    </source>
</evidence>
<accession>A0A916UA48</accession>
<evidence type="ECO:0000313" key="2">
    <source>
        <dbReference type="EMBL" id="GGC64675.1"/>
    </source>
</evidence>
<reference evidence="2" key="1">
    <citation type="journal article" date="2014" name="Int. J. Syst. Evol. Microbiol.">
        <title>Complete genome sequence of Corynebacterium casei LMG S-19264T (=DSM 44701T), isolated from a smear-ripened cheese.</title>
        <authorList>
            <consortium name="US DOE Joint Genome Institute (JGI-PGF)"/>
            <person name="Walter F."/>
            <person name="Albersmeier A."/>
            <person name="Kalinowski J."/>
            <person name="Ruckert C."/>
        </authorList>
    </citation>
    <scope>NUCLEOTIDE SEQUENCE</scope>
    <source>
        <strain evidence="2">CGMCC 1.10998</strain>
    </source>
</reference>
<comment type="caution">
    <text evidence="2">The sequence shown here is derived from an EMBL/GenBank/DDBJ whole genome shotgun (WGS) entry which is preliminary data.</text>
</comment>
<organism evidence="2 3">
    <name type="scientific">Undibacterium terreum</name>
    <dbReference type="NCBI Taxonomy" id="1224302"/>
    <lineage>
        <taxon>Bacteria</taxon>
        <taxon>Pseudomonadati</taxon>
        <taxon>Pseudomonadota</taxon>
        <taxon>Betaproteobacteria</taxon>
        <taxon>Burkholderiales</taxon>
        <taxon>Oxalobacteraceae</taxon>
        <taxon>Undibacterium</taxon>
    </lineage>
</organism>
<feature type="chain" id="PRO_5037011761" evidence="1">
    <location>
        <begin position="28"/>
        <end position="183"/>
    </location>
</feature>
<proteinExistence type="predicted"/>
<dbReference type="EMBL" id="BMED01000001">
    <property type="protein sequence ID" value="GGC64675.1"/>
    <property type="molecule type" value="Genomic_DNA"/>
</dbReference>